<keyword evidence="8" id="KW-1185">Reference proteome</keyword>
<proteinExistence type="predicted"/>
<evidence type="ECO:0000256" key="5">
    <source>
        <dbReference type="ARBA" id="ARBA00023136"/>
    </source>
</evidence>
<evidence type="ECO:0000313" key="8">
    <source>
        <dbReference type="Proteomes" id="UP001257914"/>
    </source>
</evidence>
<keyword evidence="4 6" id="KW-1133">Transmembrane helix</keyword>
<dbReference type="PANTHER" id="PTHR39583:SF2">
    <property type="entry name" value="TYPE II SECRETION SYSTEM PROTEIN J"/>
    <property type="match status" value="1"/>
</dbReference>
<dbReference type="NCBIfam" id="TIGR01711">
    <property type="entry name" value="gspJ"/>
    <property type="match status" value="1"/>
</dbReference>
<evidence type="ECO:0000256" key="4">
    <source>
        <dbReference type="ARBA" id="ARBA00022989"/>
    </source>
</evidence>
<evidence type="ECO:0000256" key="3">
    <source>
        <dbReference type="ARBA" id="ARBA00022692"/>
    </source>
</evidence>
<dbReference type="Pfam" id="PF07963">
    <property type="entry name" value="N_methyl"/>
    <property type="match status" value="1"/>
</dbReference>
<evidence type="ECO:0000256" key="6">
    <source>
        <dbReference type="SAM" id="Phobius"/>
    </source>
</evidence>
<keyword evidence="5 6" id="KW-0472">Membrane</keyword>
<accession>A0ABU3QYE6</accession>
<dbReference type="EMBL" id="JAWCUA010000003">
    <property type="protein sequence ID" value="MDU0112461.1"/>
    <property type="molecule type" value="Genomic_DNA"/>
</dbReference>
<keyword evidence="2" id="KW-0488">Methylation</keyword>
<dbReference type="PANTHER" id="PTHR39583">
    <property type="entry name" value="TYPE II SECRETION SYSTEM PROTEIN J-RELATED"/>
    <property type="match status" value="1"/>
</dbReference>
<dbReference type="Proteomes" id="UP001257914">
    <property type="component" value="Unassembled WGS sequence"/>
</dbReference>
<gene>
    <name evidence="7" type="primary">gspJ</name>
    <name evidence="7" type="ORF">RT723_05485</name>
</gene>
<name>A0ABU3QYE6_9GAMM</name>
<dbReference type="NCBIfam" id="TIGR02532">
    <property type="entry name" value="IV_pilin_GFxxxE"/>
    <property type="match status" value="1"/>
</dbReference>
<comment type="subcellular location">
    <subcellularLocation>
        <location evidence="1">Membrane</location>
        <topology evidence="1">Single-pass membrane protein</topology>
    </subcellularLocation>
</comment>
<sequence length="211" mass="24088">MMFIKKTSAVNGFTLLEMLVSLAIFAMLGLATYTVVNTTVNGHEAVLNQNTQLTNLQRAFVIMENDLTQLTQRKVRINGEEANDSFFHVSDYLFESESIGFAFVRDGWTNPAMVLPRSELQLVAYRLVERRLERLYFNFVDNEMGTEPKVQVLINDIESMTLSYFIDQAWTEELAQGELPLAIKLSLETDTFGLIERNFLIIKKTEVVKAT</sequence>
<comment type="caution">
    <text evidence="7">The sequence shown here is derived from an EMBL/GenBank/DDBJ whole genome shotgun (WGS) entry which is preliminary data.</text>
</comment>
<feature type="transmembrane region" description="Helical" evidence="6">
    <location>
        <begin position="12"/>
        <end position="36"/>
    </location>
</feature>
<dbReference type="Pfam" id="PF11612">
    <property type="entry name" value="T2SSJ"/>
    <property type="match status" value="1"/>
</dbReference>
<organism evidence="7 8">
    <name type="scientific">Psychrosphaera aquimarina</name>
    <dbReference type="NCBI Taxonomy" id="2044854"/>
    <lineage>
        <taxon>Bacteria</taxon>
        <taxon>Pseudomonadati</taxon>
        <taxon>Pseudomonadota</taxon>
        <taxon>Gammaproteobacteria</taxon>
        <taxon>Alteromonadales</taxon>
        <taxon>Pseudoalteromonadaceae</taxon>
        <taxon>Psychrosphaera</taxon>
    </lineage>
</organism>
<protein>
    <submittedName>
        <fullName evidence="7">Type II secretion system minor pseudopilin GspJ</fullName>
    </submittedName>
</protein>
<evidence type="ECO:0000256" key="1">
    <source>
        <dbReference type="ARBA" id="ARBA00004167"/>
    </source>
</evidence>
<keyword evidence="3 6" id="KW-0812">Transmembrane</keyword>
<dbReference type="InterPro" id="IPR010055">
    <property type="entry name" value="T2SS_protein-GspJ"/>
</dbReference>
<evidence type="ECO:0000256" key="2">
    <source>
        <dbReference type="ARBA" id="ARBA00022481"/>
    </source>
</evidence>
<dbReference type="InterPro" id="IPR012902">
    <property type="entry name" value="N_methyl_site"/>
</dbReference>
<reference evidence="7 8" key="1">
    <citation type="submission" date="2023-10" db="EMBL/GenBank/DDBJ databases">
        <title>Psychrosphaera aquimaarina strain SW33 isolated from seawater.</title>
        <authorList>
            <person name="Bayburt H."/>
            <person name="Kim J.M."/>
            <person name="Choi B.J."/>
            <person name="Jeon C.O."/>
        </authorList>
    </citation>
    <scope>NUCLEOTIDE SEQUENCE [LARGE SCALE GENOMIC DNA]</scope>
    <source>
        <strain evidence="7 8">KCTC 52743</strain>
    </source>
</reference>
<dbReference type="RefSeq" id="WP_216055191.1">
    <property type="nucleotide sequence ID" value="NZ_JAWCUA010000003.1"/>
</dbReference>
<dbReference type="InterPro" id="IPR051621">
    <property type="entry name" value="T2SS_protein_J"/>
</dbReference>
<evidence type="ECO:0000313" key="7">
    <source>
        <dbReference type="EMBL" id="MDU0112461.1"/>
    </source>
</evidence>